<name>C1DBJ5_LARHH</name>
<dbReference type="STRING" id="557598.LHK_00397"/>
<dbReference type="KEGG" id="lhk:LHK_00397"/>
<dbReference type="EMBL" id="CP001154">
    <property type="protein sequence ID" value="ACO73392.1"/>
    <property type="molecule type" value="Genomic_DNA"/>
</dbReference>
<dbReference type="Proteomes" id="UP000002010">
    <property type="component" value="Chromosome"/>
</dbReference>
<gene>
    <name evidence="1" type="ordered locus">LHK_00397</name>
</gene>
<protein>
    <submittedName>
        <fullName evidence="1">Uncharacterized protein</fullName>
    </submittedName>
</protein>
<organism evidence="1 2">
    <name type="scientific">Laribacter hongkongensis (strain HLHK9)</name>
    <dbReference type="NCBI Taxonomy" id="557598"/>
    <lineage>
        <taxon>Bacteria</taxon>
        <taxon>Pseudomonadati</taxon>
        <taxon>Pseudomonadota</taxon>
        <taxon>Betaproteobacteria</taxon>
        <taxon>Neisseriales</taxon>
        <taxon>Aquaspirillaceae</taxon>
        <taxon>Laribacter</taxon>
    </lineage>
</organism>
<evidence type="ECO:0000313" key="1">
    <source>
        <dbReference type="EMBL" id="ACO73392.1"/>
    </source>
</evidence>
<keyword evidence="2" id="KW-1185">Reference proteome</keyword>
<reference evidence="1 2" key="1">
    <citation type="journal article" date="2009" name="PLoS Genet.">
        <title>The complete genome and proteome of Laribacter hongkongensis reveal potential mechanisms for adaptations to different temperatures and habitats.</title>
        <authorList>
            <person name="Woo P.C."/>
            <person name="Lau S.K."/>
            <person name="Tse H."/>
            <person name="Teng J.L."/>
            <person name="Curreem S.O."/>
            <person name="Tsang A.K."/>
            <person name="Fan R.Y."/>
            <person name="Wong G.K."/>
            <person name="Huang Y."/>
            <person name="Loman N.J."/>
            <person name="Snyder L.A."/>
            <person name="Cai J.J."/>
            <person name="Huang J.D."/>
            <person name="Mak W."/>
            <person name="Pallen M.J."/>
            <person name="Lok S."/>
            <person name="Yuen K.Y."/>
        </authorList>
    </citation>
    <scope>NUCLEOTIDE SEQUENCE [LARGE SCALE GENOMIC DNA]</scope>
    <source>
        <strain evidence="1 2">HLHK9</strain>
    </source>
</reference>
<accession>C1DBJ5</accession>
<dbReference type="AlphaFoldDB" id="C1DBJ5"/>
<proteinExistence type="predicted"/>
<sequence length="106" mass="11876">MYQEMNREERDQAITDIVQTIGGFIRRDFDHLTAKRYWDHVIASTPPDILTEALIRALCSGAYQERCRPACRAIAANTPEIVIRIVNDTPHSRVSVGPATTPPQSA</sequence>
<dbReference type="HOGENOM" id="CLU_2219816_0_0_4"/>
<evidence type="ECO:0000313" key="2">
    <source>
        <dbReference type="Proteomes" id="UP000002010"/>
    </source>
</evidence>